<keyword evidence="6" id="KW-1015">Disulfide bond</keyword>
<evidence type="ECO:0000313" key="10">
    <source>
        <dbReference type="Proteomes" id="UP000006672"/>
    </source>
</evidence>
<keyword evidence="10" id="KW-1185">Reference proteome</keyword>
<dbReference type="Pfam" id="PF00335">
    <property type="entry name" value="Tetraspanin"/>
    <property type="match status" value="1"/>
</dbReference>
<name>A3FM24_BRUMA</name>
<reference evidence="11" key="4">
    <citation type="submission" date="2022-04" db="UniProtKB">
        <authorList>
            <consortium name="WormBaseParasite"/>
        </authorList>
    </citation>
    <scope>IDENTIFICATION</scope>
</reference>
<dbReference type="SUPFAM" id="SSF48652">
    <property type="entry name" value="Tetraspanin"/>
    <property type="match status" value="1"/>
</dbReference>
<evidence type="ECO:0000256" key="2">
    <source>
        <dbReference type="ARBA" id="ARBA00006840"/>
    </source>
</evidence>
<dbReference type="KEGG" id="bmy:BM_BM2377"/>
<evidence type="ECO:0000313" key="9">
    <source>
        <dbReference type="EMBL" id="VIO98072.1"/>
    </source>
</evidence>
<dbReference type="CTD" id="6099378"/>
<keyword evidence="3 7" id="KW-0812">Transmembrane</keyword>
<comment type="similarity">
    <text evidence="2 7">Belongs to the tetraspanin (TM4SF) family.</text>
</comment>
<dbReference type="GO" id="GO:0005886">
    <property type="term" value="C:plasma membrane"/>
    <property type="evidence" value="ECO:0007669"/>
    <property type="project" value="TreeGrafter"/>
</dbReference>
<dbReference type="PANTHER" id="PTHR19282">
    <property type="entry name" value="TETRASPANIN"/>
    <property type="match status" value="1"/>
</dbReference>
<proteinExistence type="evidence at transcript level"/>
<evidence type="ECO:0000256" key="4">
    <source>
        <dbReference type="ARBA" id="ARBA00022989"/>
    </source>
</evidence>
<dbReference type="PIRSF" id="PIRSF002419">
    <property type="entry name" value="Tetraspanin"/>
    <property type="match status" value="1"/>
</dbReference>
<evidence type="ECO:0000256" key="6">
    <source>
        <dbReference type="PIRSR" id="PIRSR002419-1"/>
    </source>
</evidence>
<evidence type="ECO:0000256" key="7">
    <source>
        <dbReference type="RuleBase" id="RU361218"/>
    </source>
</evidence>
<dbReference type="AlphaFoldDB" id="A3FM24"/>
<organism evidence="8">
    <name type="scientific">Brugia malayi</name>
    <name type="common">Filarial nematode worm</name>
    <dbReference type="NCBI Taxonomy" id="6279"/>
    <lineage>
        <taxon>Eukaryota</taxon>
        <taxon>Metazoa</taxon>
        <taxon>Ecdysozoa</taxon>
        <taxon>Nematoda</taxon>
        <taxon>Chromadorea</taxon>
        <taxon>Rhabditida</taxon>
        <taxon>Spirurina</taxon>
        <taxon>Spiruromorpha</taxon>
        <taxon>Filarioidea</taxon>
        <taxon>Onchocercidae</taxon>
        <taxon>Brugia</taxon>
    </lineage>
</organism>
<evidence type="ECO:0000256" key="1">
    <source>
        <dbReference type="ARBA" id="ARBA00004141"/>
    </source>
</evidence>
<evidence type="ECO:0000313" key="11">
    <source>
        <dbReference type="WBParaSite" id="Bm2377.1"/>
    </source>
</evidence>
<dbReference type="InterPro" id="IPR018499">
    <property type="entry name" value="Tetraspanin/Peripherin"/>
</dbReference>
<reference evidence="8" key="2">
    <citation type="journal article" date="2008" name="DNA Seq.">
        <title>Identification and cloning of a novel tetraspanin (TSP) homologue from Brugia malayi.</title>
        <authorList>
            <person name="Gnanasekar M."/>
            <person name="Anand S.B."/>
            <person name="Ramaswamy K."/>
        </authorList>
    </citation>
    <scope>NUCLEOTIDE SEQUENCE</scope>
</reference>
<feature type="transmembrane region" description="Helical" evidence="7">
    <location>
        <begin position="12"/>
        <end position="36"/>
    </location>
</feature>
<keyword evidence="5 7" id="KW-0472">Membrane</keyword>
<evidence type="ECO:0000313" key="8">
    <source>
        <dbReference type="EMBL" id="ABN55911.1"/>
    </source>
</evidence>
<reference evidence="9" key="3">
    <citation type="submission" date="2019-04" db="EMBL/GenBank/DDBJ databases">
        <authorList>
            <person name="Howe K."/>
            <person name="Paulini M."/>
            <person name="Williams G."/>
        </authorList>
    </citation>
    <scope>NUCLEOTIDE SEQUENCE [LARGE SCALE GENOMIC DNA]</scope>
    <source>
        <strain evidence="9">FR3</strain>
    </source>
</reference>
<comment type="subcellular location">
    <subcellularLocation>
        <location evidence="1 7">Membrane</location>
        <topology evidence="1 7">Multi-pass membrane protein</topology>
    </subcellularLocation>
</comment>
<dbReference type="WBParaSite" id="Bm2377.1">
    <property type="protein sequence ID" value="Bm2377.1"/>
    <property type="gene ID" value="WBGene00222638"/>
</dbReference>
<keyword evidence="4 7" id="KW-1133">Transmembrane helix</keyword>
<feature type="disulfide bond" evidence="6">
    <location>
        <begin position="153"/>
        <end position="180"/>
    </location>
</feature>
<dbReference type="InterPro" id="IPR008952">
    <property type="entry name" value="Tetraspanin_EC2_sf"/>
</dbReference>
<dbReference type="EMBL" id="CAAKNF010000195">
    <property type="protein sequence ID" value="VIO98072.1"/>
    <property type="molecule type" value="Genomic_DNA"/>
</dbReference>
<dbReference type="GeneID" id="6099378"/>
<accession>A3FM24</accession>
<feature type="transmembrane region" description="Helical" evidence="7">
    <location>
        <begin position="64"/>
        <end position="88"/>
    </location>
</feature>
<feature type="disulfide bond" evidence="6">
    <location>
        <begin position="154"/>
        <end position="170"/>
    </location>
</feature>
<dbReference type="OrthoDB" id="5870230at2759"/>
<feature type="transmembrane region" description="Helical" evidence="7">
    <location>
        <begin position="95"/>
        <end position="118"/>
    </location>
</feature>
<dbReference type="PANTHER" id="PTHR19282:SF530">
    <property type="entry name" value="TETRASPANIN"/>
    <property type="match status" value="1"/>
</dbReference>
<feature type="transmembrane region" description="Helical" evidence="7">
    <location>
        <begin position="195"/>
        <end position="217"/>
    </location>
</feature>
<protein>
    <recommendedName>
        <fullName evidence="7">Tetraspanin</fullName>
    </recommendedName>
</protein>
<evidence type="ECO:0000256" key="3">
    <source>
        <dbReference type="ARBA" id="ARBA00022692"/>
    </source>
</evidence>
<gene>
    <name evidence="9" type="primary">Bma-tsp-9</name>
    <name evidence="9" type="ORF">BM_BM2377</name>
</gene>
<dbReference type="Proteomes" id="UP000006672">
    <property type="component" value="Unassembled WGS sequence"/>
</dbReference>
<dbReference type="InterPro" id="IPR000301">
    <property type="entry name" value="Tetraspanin_animals"/>
</dbReference>
<dbReference type="PRINTS" id="PR00259">
    <property type="entry name" value="TMFOUR"/>
</dbReference>
<dbReference type="RefSeq" id="XP_042937528.1">
    <property type="nucleotide sequence ID" value="XM_043081594.1"/>
</dbReference>
<evidence type="ECO:0000256" key="5">
    <source>
        <dbReference type="ARBA" id="ARBA00023136"/>
    </source>
</evidence>
<reference evidence="10" key="1">
    <citation type="journal article" date="2007" name="Science">
        <title>Draft genome of the filarial nematode parasite Brugia malayi.</title>
        <authorList>
            <person name="Ghedin E."/>
            <person name="Wang S."/>
            <person name="Spiro D."/>
            <person name="Caler E."/>
            <person name="Zhao Q."/>
            <person name="Crabtree J."/>
            <person name="Allen J.E."/>
            <person name="Delcher A.L."/>
            <person name="Guiliano D.B."/>
            <person name="Miranda-Saavedra D."/>
            <person name="Angiuoli S.V."/>
            <person name="Creasy T."/>
            <person name="Amedeo P."/>
            <person name="Haas B."/>
            <person name="El-Sayed N.M."/>
            <person name="Wortman J.R."/>
            <person name="Feldblyum T."/>
            <person name="Tallon L."/>
            <person name="Schatz M."/>
            <person name="Shumway M."/>
            <person name="Koo H."/>
            <person name="Salzberg S.L."/>
            <person name="Schobel S."/>
            <person name="Pertea M."/>
            <person name="Pop M."/>
            <person name="White O."/>
            <person name="Barton G.J."/>
            <person name="Carlow C.K."/>
            <person name="Crawford M.J."/>
            <person name="Daub J."/>
            <person name="Dimmic M.W."/>
            <person name="Estes C.F."/>
            <person name="Foster J.M."/>
            <person name="Ganatra M."/>
            <person name="Gregory W.F."/>
            <person name="Johnson N.M."/>
            <person name="Jin J."/>
            <person name="Komuniecki R."/>
            <person name="Korf I."/>
            <person name="Kumar S."/>
            <person name="Laney S."/>
            <person name="Li B.W."/>
            <person name="Li W."/>
            <person name="Lindblom T.H."/>
            <person name="Lustigman S."/>
            <person name="Ma D."/>
            <person name="Maina C.V."/>
            <person name="Martin D.M."/>
            <person name="McCarter J.P."/>
            <person name="McReynolds L."/>
            <person name="Mitreva M."/>
            <person name="Nutman T.B."/>
            <person name="Parkinson J."/>
            <person name="Peregrin-Alvarez J.M."/>
            <person name="Poole C."/>
            <person name="Ren Q."/>
            <person name="Saunders L."/>
            <person name="Sluder A.E."/>
            <person name="Smith K."/>
            <person name="Stanke M."/>
            <person name="Unnasch T.R."/>
            <person name="Ware J."/>
            <person name="Wei A.D."/>
            <person name="Weil G."/>
            <person name="Williams D.J."/>
            <person name="Zhang Y."/>
            <person name="Williams S.A."/>
            <person name="Fraser-Liggett C."/>
            <person name="Slatko B."/>
            <person name="Blaxter M.L."/>
            <person name="Scott A.L."/>
        </authorList>
    </citation>
    <scope>NUCLEOTIDE SEQUENCE</scope>
    <source>
        <strain evidence="10">FR3</strain>
    </source>
</reference>
<dbReference type="EMBL" id="EF397425">
    <property type="protein sequence ID" value="ABN55911.1"/>
    <property type="molecule type" value="mRNA"/>
</dbReference>
<sequence>MVHGCGNRTLKFLFFTANLLTCAFGALLFGISLWAYHDENFLQKLEKVQEIHKEYSPELTQHQIGLWLLIIIGASIFLVGFLGCCGAICESTKLLALFSIIVLILAILEVASIVLIIAGKDQFKNALYNLLSKTGESEDEMQHFKPIEDLFQCCGPTNETMVRYIENGLCEDELRNKPNCFAVISDHFDSSQKDIIKISVVLIIIDLLALFSTSMLYKAFRYQTPYYYA</sequence>
<accession>A0A4E9FP21</accession>